<dbReference type="OrthoDB" id="121265at2759"/>
<dbReference type="KEGG" id="blac:94347127"/>
<feature type="compositionally biased region" description="Acidic residues" evidence="1">
    <location>
        <begin position="190"/>
        <end position="208"/>
    </location>
</feature>
<dbReference type="RefSeq" id="XP_067816692.1">
    <property type="nucleotide sequence ID" value="XM_067961456.1"/>
</dbReference>
<gene>
    <name evidence="2" type="ORF">CCR75_003360</name>
</gene>
<keyword evidence="3" id="KW-1185">Reference proteome</keyword>
<dbReference type="EMBL" id="SHOA02000014">
    <property type="protein sequence ID" value="TDH67193.1"/>
    <property type="molecule type" value="Genomic_DNA"/>
</dbReference>
<feature type="region of interest" description="Disordered" evidence="1">
    <location>
        <begin position="85"/>
        <end position="127"/>
    </location>
</feature>
<organism evidence="2 3">
    <name type="scientific">Bremia lactucae</name>
    <name type="common">Lettuce downy mildew</name>
    <dbReference type="NCBI Taxonomy" id="4779"/>
    <lineage>
        <taxon>Eukaryota</taxon>
        <taxon>Sar</taxon>
        <taxon>Stramenopiles</taxon>
        <taxon>Oomycota</taxon>
        <taxon>Peronosporomycetes</taxon>
        <taxon>Peronosporales</taxon>
        <taxon>Peronosporaceae</taxon>
        <taxon>Bremia</taxon>
    </lineage>
</organism>
<dbReference type="Proteomes" id="UP000294530">
    <property type="component" value="Unassembled WGS sequence"/>
</dbReference>
<accession>A0A976FIE1</accession>
<feature type="region of interest" description="Disordered" evidence="1">
    <location>
        <begin position="165"/>
        <end position="217"/>
    </location>
</feature>
<dbReference type="AlphaFoldDB" id="A0A976FIE1"/>
<sequence>MSLKMESMVEALYARVIQRVCQSYREASHECSKADINELQKKWQEKLQLYTGKISSATIEENATNSSAIHLPNASSASITQTLDGDSKLSVPLSSSSSCSSDESESLSAQMAGRPSAQLPNAAPSTTSSIFSKMLGSKRKLQQFDGFASDDEDTIEWKDASIQTHKNIDDAESSHEFSRREVRMDRENQNDSDTESECLLDEDEEIEEEDKKGSYNPMTSVASQLVSSEDFAPVSGLSGINLPLQIAAEYSKFDHHGKRRGYHGKLHAIVLTWPRYIRATEVIHPGDMVWCCPDSMCGFSREGELVKVTAVRKTRRELVVSLRNGTETTVLIDRVRRLNEYLIRKGVVRLRSLYNG</sequence>
<evidence type="ECO:0000313" key="2">
    <source>
        <dbReference type="EMBL" id="TDH67193.1"/>
    </source>
</evidence>
<feature type="compositionally biased region" description="Basic and acidic residues" evidence="1">
    <location>
        <begin position="166"/>
        <end position="189"/>
    </location>
</feature>
<evidence type="ECO:0000313" key="3">
    <source>
        <dbReference type="Proteomes" id="UP000294530"/>
    </source>
</evidence>
<protein>
    <submittedName>
        <fullName evidence="2">Uncharacterized protein</fullName>
    </submittedName>
</protein>
<proteinExistence type="predicted"/>
<dbReference type="GeneID" id="94347127"/>
<reference evidence="2 3" key="1">
    <citation type="journal article" date="2021" name="Genome Biol.">
        <title>AFLAP: assembly-free linkage analysis pipeline using k-mers from genome sequencing data.</title>
        <authorList>
            <person name="Fletcher K."/>
            <person name="Zhang L."/>
            <person name="Gil J."/>
            <person name="Han R."/>
            <person name="Cavanaugh K."/>
            <person name="Michelmore R."/>
        </authorList>
    </citation>
    <scope>NUCLEOTIDE SEQUENCE [LARGE SCALE GENOMIC DNA]</scope>
    <source>
        <strain evidence="2 3">SF5</strain>
    </source>
</reference>
<evidence type="ECO:0000256" key="1">
    <source>
        <dbReference type="SAM" id="MobiDB-lite"/>
    </source>
</evidence>
<name>A0A976FIE1_BRELC</name>
<comment type="caution">
    <text evidence="2">The sequence shown here is derived from an EMBL/GenBank/DDBJ whole genome shotgun (WGS) entry which is preliminary data.</text>
</comment>
<feature type="compositionally biased region" description="Low complexity" evidence="1">
    <location>
        <begin position="88"/>
        <end position="101"/>
    </location>
</feature>